<feature type="compositionally biased region" description="Basic and acidic residues" evidence="9">
    <location>
        <begin position="277"/>
        <end position="290"/>
    </location>
</feature>
<dbReference type="Gene3D" id="3.40.50.300">
    <property type="entry name" value="P-loop containing nucleotide triphosphate hydrolases"/>
    <property type="match status" value="2"/>
</dbReference>
<dbReference type="InterPro" id="IPR027417">
    <property type="entry name" value="P-loop_NTPase"/>
</dbReference>
<sequence>MEVSEEETKEKVELKPELEIKDEPVTLHNHTNNTYPYYQYPPVVDPYHPYPPPLPSNGYYPPPPQIPPGPSALDSLLAFQPPDAGDFKMATALSDPNIKPPSPSKVEGNPEQPPAVQETQEIAPEKPEKTKPSKRKVANDDESTKKEDEKKDKEKKKKKSQDDVKILNIRKNIRDVIDENQLDANTLAAQRQESERLARVQEQQKQKLSGLLSGSVVAPPSSTESSGTETNASSSSNSILRSNLSSGSSNNTYIVKGVAQEVKFSGSNFVELDQDQDESRTSADSVKEQEQISPPPVITKEIVTISDTEEESGSEPDTSVPPPDDDDDDDCIVLSDDDEDQGKDDDDPHNSGLHVNDAFNIPDEKGRVVINIGHLDSEEDIFVAPQLASILKPHQIGGIRFLFDNIIESVARFKQSTGFGCILAHSMGLGKTLQIVTFCDIFLRHTDSKHVLIIMPINTLQNWVAEFEKWLPTNRSDDFFPELPDIQLRTFRVFVLNDQQKTLASRSKIVMEWHKEGGVLLMGYEMFRLIAMKMGSVKKKKSAANAKAGATQTESKVSDNHKKLLEQLYVALVQPGPDLVICDEGHRIKNSHASISVALKQIQTKRRVVLTGYPLQNNLMEYWCMVDFVRPNYLGTKTEFSNMFERPINNGQCIDSTPHDIKFMRYRAHVLHSLLVGFVQRRSHMVLQKTLPNKQEYVILLKLSPFQRKLYEVFMNEIVRKKAVPNPLKAFAVCCKIWNHPDVLYNFLKTQDLDLDLDVDEANTPTKGKPIVAKEEPIVEKIEEKLDMESNAWNTGSYYDQVDYMGTGTVPVPVIPSSSSLGSTTGMDSEIVDLDTNEIKTLPSNEIDLNVPANQPEATETKQTSPPETPHKNPRESQISYEWAKDLIKGYESVKVQDRILVFSQSLLTLNLIERFLQMNCVPETEDKWKKNKSYFRIDGGTPAVEREKMINEFNKNAGIHLFLVSTKAGSLGINLIGANRVIIFDASWNPCHDTQAVCRIYRYGQQKPCFIYRIVMDNCLEKKIYDRQINKQGMADRVVDECNPDAHLSQKEITNLCYDYEEPSASDIDFSKCLEKFTDEVVKTLIRIYGKHLSREPFCHESLLVDRKEKKLSSAEKRIAQRSYELAKKAATKPVINYGVRPMTVGSTNMINGIHRNYNRSLGPRPNRWIPAEVWQRQGMTAQEMMLPLDVVIPTSSGEKSTLLLKAGQKVMVLKSQKGVYMQLETGKIIAIRTTKGRAGLFGAAPTANNSPSTSSSGPGSTKPESDGDDDDCILVSDNPSENPDSANTTENTPPISSAQTATTSQSLETTTKSVYSMKTNDCVPATTASDDAFNSHRQVKHQQKQTAQNEPTHQQSQIKKSMPNIRNIPAPYPSINYQAQKNEGKTDTQQPSAPSQQSQQPQQHQQPINQPQQPVQQYQQSHEVPPPPPPSYHDTASYYSQHSNYRYPQHNDIHSNPYDPYYNPPPPYYDDVHAKSYYNDSSANKQYHQNYMYSSFDRAPPTDYIPPSSSAPYTSTSQHIPPSTNPYASSSSTTPDHQMYPHHIPAHNYHQTPPTSSTSSAAASATASSSSFRPHWSG</sequence>
<dbReference type="OMA" id="REPFCHE"/>
<dbReference type="PANTHER" id="PTHR45797:SF1">
    <property type="entry name" value="HELICASE ARIP4"/>
    <property type="match status" value="1"/>
</dbReference>
<dbReference type="GO" id="GO:0005634">
    <property type="term" value="C:nucleus"/>
    <property type="evidence" value="ECO:0007669"/>
    <property type="project" value="UniProtKB-SubCell"/>
</dbReference>
<feature type="compositionally biased region" description="Low complexity" evidence="9">
    <location>
        <begin position="221"/>
        <end position="251"/>
    </location>
</feature>
<reference evidence="12" key="2">
    <citation type="submission" date="2015-06" db="UniProtKB">
        <authorList>
            <consortium name="EnsemblMetazoa"/>
        </authorList>
    </citation>
    <scope>IDENTIFICATION</scope>
</reference>
<evidence type="ECO:0000259" key="11">
    <source>
        <dbReference type="PROSITE" id="PS51194"/>
    </source>
</evidence>
<feature type="compositionally biased region" description="Low complexity" evidence="9">
    <location>
        <begin position="1245"/>
        <end position="1263"/>
    </location>
</feature>
<feature type="region of interest" description="Disordered" evidence="9">
    <location>
        <begin position="268"/>
        <end position="357"/>
    </location>
</feature>
<evidence type="ECO:0000259" key="10">
    <source>
        <dbReference type="PROSITE" id="PS51192"/>
    </source>
</evidence>
<evidence type="ECO:0000256" key="4">
    <source>
        <dbReference type="ARBA" id="ARBA00022801"/>
    </source>
</evidence>
<keyword evidence="3" id="KW-0547">Nucleotide-binding</keyword>
<feature type="compositionally biased region" description="Low complexity" evidence="9">
    <location>
        <begin position="35"/>
        <end position="47"/>
    </location>
</feature>
<evidence type="ECO:0000256" key="1">
    <source>
        <dbReference type="ARBA" id="ARBA00004123"/>
    </source>
</evidence>
<feature type="region of interest" description="Disordered" evidence="9">
    <location>
        <begin position="1500"/>
        <end position="1580"/>
    </location>
</feature>
<dbReference type="GO" id="GO:0005524">
    <property type="term" value="F:ATP binding"/>
    <property type="evidence" value="ECO:0007669"/>
    <property type="project" value="UniProtKB-KW"/>
</dbReference>
<evidence type="ECO:0000256" key="8">
    <source>
        <dbReference type="ARBA" id="ARBA00023242"/>
    </source>
</evidence>
<feature type="domain" description="Helicase C-terminal" evidence="11">
    <location>
        <begin position="886"/>
        <end position="1047"/>
    </location>
</feature>
<feature type="region of interest" description="Disordered" evidence="9">
    <location>
        <begin position="1336"/>
        <end position="1469"/>
    </location>
</feature>
<feature type="region of interest" description="Disordered" evidence="9">
    <location>
        <begin position="1243"/>
        <end position="1310"/>
    </location>
</feature>
<dbReference type="EMBL" id="CAQQ02119903">
    <property type="status" value="NOT_ANNOTATED_CDS"/>
    <property type="molecule type" value="Genomic_DNA"/>
</dbReference>
<dbReference type="Pfam" id="PF00176">
    <property type="entry name" value="SNF2-rel_dom"/>
    <property type="match status" value="1"/>
</dbReference>
<dbReference type="PANTHER" id="PTHR45797">
    <property type="entry name" value="RAD54-LIKE"/>
    <property type="match status" value="1"/>
</dbReference>
<evidence type="ECO:0000256" key="9">
    <source>
        <dbReference type="SAM" id="MobiDB-lite"/>
    </source>
</evidence>
<feature type="compositionally biased region" description="Basic and acidic residues" evidence="9">
    <location>
        <begin position="123"/>
        <end position="152"/>
    </location>
</feature>
<feature type="compositionally biased region" description="Basic and acidic residues" evidence="9">
    <location>
        <begin position="192"/>
        <end position="205"/>
    </location>
</feature>
<evidence type="ECO:0000313" key="13">
    <source>
        <dbReference type="Proteomes" id="UP000015102"/>
    </source>
</evidence>
<feature type="domain" description="Helicase ATP-binding" evidence="10">
    <location>
        <begin position="412"/>
        <end position="632"/>
    </location>
</feature>
<organism evidence="12 13">
    <name type="scientific">Megaselia scalaris</name>
    <name type="common">Humpbacked fly</name>
    <name type="synonym">Phora scalaris</name>
    <dbReference type="NCBI Taxonomy" id="36166"/>
    <lineage>
        <taxon>Eukaryota</taxon>
        <taxon>Metazoa</taxon>
        <taxon>Ecdysozoa</taxon>
        <taxon>Arthropoda</taxon>
        <taxon>Hexapoda</taxon>
        <taxon>Insecta</taxon>
        <taxon>Pterygota</taxon>
        <taxon>Neoptera</taxon>
        <taxon>Endopterygota</taxon>
        <taxon>Diptera</taxon>
        <taxon>Brachycera</taxon>
        <taxon>Muscomorpha</taxon>
        <taxon>Platypezoidea</taxon>
        <taxon>Phoridae</taxon>
        <taxon>Megaseliini</taxon>
        <taxon>Megaselia</taxon>
    </lineage>
</organism>
<evidence type="ECO:0000256" key="2">
    <source>
        <dbReference type="ARBA" id="ARBA00007025"/>
    </source>
</evidence>
<dbReference type="GO" id="GO:0004386">
    <property type="term" value="F:helicase activity"/>
    <property type="evidence" value="ECO:0007669"/>
    <property type="project" value="UniProtKB-KW"/>
</dbReference>
<name>T1GC81_MEGSC</name>
<dbReference type="GO" id="GO:0003677">
    <property type="term" value="F:DNA binding"/>
    <property type="evidence" value="ECO:0007669"/>
    <property type="project" value="UniProtKB-KW"/>
</dbReference>
<dbReference type="PROSITE" id="PS51192">
    <property type="entry name" value="HELICASE_ATP_BIND_1"/>
    <property type="match status" value="1"/>
</dbReference>
<dbReference type="SUPFAM" id="SSF52540">
    <property type="entry name" value="P-loop containing nucleoside triphosphate hydrolases"/>
    <property type="match status" value="2"/>
</dbReference>
<evidence type="ECO:0000256" key="3">
    <source>
        <dbReference type="ARBA" id="ARBA00022741"/>
    </source>
</evidence>
<dbReference type="CDD" id="cd18069">
    <property type="entry name" value="DEXHc_ARIP4"/>
    <property type="match status" value="1"/>
</dbReference>
<feature type="compositionally biased region" description="Polar residues" evidence="9">
    <location>
        <begin position="1346"/>
        <end position="1361"/>
    </location>
</feature>
<dbReference type="Proteomes" id="UP000015102">
    <property type="component" value="Unassembled WGS sequence"/>
</dbReference>
<evidence type="ECO:0000256" key="7">
    <source>
        <dbReference type="ARBA" id="ARBA00023125"/>
    </source>
</evidence>
<dbReference type="InterPro" id="IPR038718">
    <property type="entry name" value="SNF2-like_sf"/>
</dbReference>
<keyword evidence="4" id="KW-0378">Hydrolase</keyword>
<keyword evidence="8" id="KW-0539">Nucleus</keyword>
<keyword evidence="7" id="KW-0238">DNA-binding</keyword>
<dbReference type="InterPro" id="IPR014001">
    <property type="entry name" value="Helicase_ATP-bd"/>
</dbReference>
<dbReference type="InterPro" id="IPR001650">
    <property type="entry name" value="Helicase_C-like"/>
</dbReference>
<feature type="compositionally biased region" description="Polar residues" evidence="9">
    <location>
        <begin position="1279"/>
        <end position="1297"/>
    </location>
</feature>
<feature type="compositionally biased region" description="Polar residues" evidence="9">
    <location>
        <begin position="1439"/>
        <end position="1448"/>
    </location>
</feature>
<dbReference type="InterPro" id="IPR049730">
    <property type="entry name" value="SNF2/RAD54-like_C"/>
</dbReference>
<protein>
    <recommendedName>
        <fullName evidence="14">Helicase ARIP4</fullName>
    </recommendedName>
</protein>
<comment type="subcellular location">
    <subcellularLocation>
        <location evidence="1">Nucleus</location>
    </subcellularLocation>
</comment>
<reference evidence="13" key="1">
    <citation type="submission" date="2013-02" db="EMBL/GenBank/DDBJ databases">
        <authorList>
            <person name="Hughes D."/>
        </authorList>
    </citation>
    <scope>NUCLEOTIDE SEQUENCE</scope>
    <source>
        <strain>Durham</strain>
        <strain evidence="13">NC isolate 2 -- Noor lab</strain>
    </source>
</reference>
<keyword evidence="5" id="KW-0347">Helicase</keyword>
<feature type="compositionally biased region" description="Low complexity" evidence="9">
    <location>
        <begin position="1391"/>
        <end position="1423"/>
    </location>
</feature>
<dbReference type="InterPro" id="IPR000330">
    <property type="entry name" value="SNF2_N"/>
</dbReference>
<evidence type="ECO:0000313" key="12">
    <source>
        <dbReference type="EnsemblMetazoa" id="MESCA000883-PA"/>
    </source>
</evidence>
<dbReference type="Gene3D" id="1.20.120.850">
    <property type="entry name" value="SWI2/SNF2 ATPases, N-terminal domain"/>
    <property type="match status" value="1"/>
</dbReference>
<dbReference type="Gene3D" id="3.40.50.10810">
    <property type="entry name" value="Tandem AAA-ATPase domain"/>
    <property type="match status" value="1"/>
</dbReference>
<keyword evidence="6" id="KW-0067">ATP-binding</keyword>
<keyword evidence="13" id="KW-1185">Reference proteome</keyword>
<dbReference type="InterPro" id="IPR044574">
    <property type="entry name" value="ARIP4-like"/>
</dbReference>
<dbReference type="HOGENOM" id="CLU_000315_11_1_1"/>
<dbReference type="EnsemblMetazoa" id="MESCA000883-RA">
    <property type="protein sequence ID" value="MESCA000883-PA"/>
    <property type="gene ID" value="MESCA000883"/>
</dbReference>
<dbReference type="GO" id="GO:0016887">
    <property type="term" value="F:ATP hydrolysis activity"/>
    <property type="evidence" value="ECO:0007669"/>
    <property type="project" value="InterPro"/>
</dbReference>
<feature type="compositionally biased region" description="Basic and acidic residues" evidence="9">
    <location>
        <begin position="1"/>
        <end position="25"/>
    </location>
</feature>
<feature type="compositionally biased region" description="Polar residues" evidence="9">
    <location>
        <begin position="182"/>
        <end position="191"/>
    </location>
</feature>
<comment type="similarity">
    <text evidence="2">Belongs to the SNF2/RAD54 helicase family.</text>
</comment>
<feature type="region of interest" description="Disordered" evidence="9">
    <location>
        <begin position="848"/>
        <end position="877"/>
    </location>
</feature>
<dbReference type="PROSITE" id="PS51194">
    <property type="entry name" value="HELICASE_CTER"/>
    <property type="match status" value="1"/>
</dbReference>
<dbReference type="SMART" id="SM00490">
    <property type="entry name" value="HELICc"/>
    <property type="match status" value="1"/>
</dbReference>
<feature type="compositionally biased region" description="Low complexity" evidence="9">
    <location>
        <begin position="1557"/>
        <end position="1573"/>
    </location>
</feature>
<feature type="compositionally biased region" description="Low complexity" evidence="9">
    <location>
        <begin position="1298"/>
        <end position="1310"/>
    </location>
</feature>
<evidence type="ECO:0000256" key="5">
    <source>
        <dbReference type="ARBA" id="ARBA00022806"/>
    </source>
</evidence>
<dbReference type="Pfam" id="PF00271">
    <property type="entry name" value="Helicase_C"/>
    <property type="match status" value="1"/>
</dbReference>
<evidence type="ECO:0008006" key="14">
    <source>
        <dbReference type="Google" id="ProtNLM"/>
    </source>
</evidence>
<feature type="compositionally biased region" description="Pro residues" evidence="9">
    <location>
        <begin position="48"/>
        <end position="70"/>
    </location>
</feature>
<feature type="compositionally biased region" description="Low complexity" evidence="9">
    <location>
        <begin position="1508"/>
        <end position="1519"/>
    </location>
</feature>
<proteinExistence type="inferred from homology"/>
<feature type="compositionally biased region" description="Acidic residues" evidence="9">
    <location>
        <begin position="323"/>
        <end position="347"/>
    </location>
</feature>
<feature type="compositionally biased region" description="Polar residues" evidence="9">
    <location>
        <begin position="1520"/>
        <end position="1538"/>
    </location>
</feature>
<feature type="compositionally biased region" description="Polar residues" evidence="9">
    <location>
        <begin position="852"/>
        <end position="866"/>
    </location>
</feature>
<dbReference type="InterPro" id="IPR044573">
    <property type="entry name" value="ARIP4_DEXHc"/>
</dbReference>
<dbReference type="SMART" id="SM00487">
    <property type="entry name" value="DEXDc"/>
    <property type="match status" value="1"/>
</dbReference>
<feature type="region of interest" description="Disordered" evidence="9">
    <location>
        <begin position="1"/>
        <end position="251"/>
    </location>
</feature>
<dbReference type="CDD" id="cd18793">
    <property type="entry name" value="SF2_C_SNF"/>
    <property type="match status" value="1"/>
</dbReference>
<evidence type="ECO:0000256" key="6">
    <source>
        <dbReference type="ARBA" id="ARBA00022840"/>
    </source>
</evidence>
<accession>T1GC81</accession>
<dbReference type="STRING" id="36166.T1GC81"/>